<dbReference type="Proteomes" id="UP000075502">
    <property type="component" value="Unassembled WGS sequence"/>
</dbReference>
<evidence type="ECO:0000256" key="1">
    <source>
        <dbReference type="SAM" id="MobiDB-lite"/>
    </source>
</evidence>
<comment type="caution">
    <text evidence="2">The sequence shown here is derived from an EMBL/GenBank/DDBJ whole genome shotgun (WGS) entry which is preliminary data.</text>
</comment>
<accession>A0A150TTZ7</accession>
<evidence type="ECO:0000313" key="2">
    <source>
        <dbReference type="EMBL" id="KYG08179.1"/>
    </source>
</evidence>
<proteinExistence type="predicted"/>
<feature type="compositionally biased region" description="Gly residues" evidence="1">
    <location>
        <begin position="8"/>
        <end position="35"/>
    </location>
</feature>
<protein>
    <submittedName>
        <fullName evidence="2">Uncharacterized protein</fullName>
    </submittedName>
</protein>
<reference evidence="2 3" key="1">
    <citation type="submission" date="2014-02" db="EMBL/GenBank/DDBJ databases">
        <title>The small core and large imbalanced accessory genome model reveals a collaborative survival strategy of Sorangium cellulosum strains in nature.</title>
        <authorList>
            <person name="Han K."/>
            <person name="Peng R."/>
            <person name="Blom J."/>
            <person name="Li Y.-Z."/>
        </authorList>
    </citation>
    <scope>NUCLEOTIDE SEQUENCE [LARGE SCALE GENOMIC DNA]</scope>
    <source>
        <strain evidence="2 3">So0007-03</strain>
    </source>
</reference>
<name>A0A150TTZ7_SORCE</name>
<evidence type="ECO:0000313" key="3">
    <source>
        <dbReference type="Proteomes" id="UP000075502"/>
    </source>
</evidence>
<sequence length="201" mass="20077">MPEAIEDGAGGAGGEETGGGGAGGEETGGGGGGGEASCDDVLDDEALEEPISIVVTNERSTPVYLTPGGCAPVGWSVDGKSMFEAAIPTCEGLHEGEPGGPACGPSFQELAAGASVTVEWHGRLAESVPVVDSCVAPSISAEHETCGRLALAGDGAHELELTVYLELDEETEIGTSPLPAIAVPFTLPTESITVTISEEDP</sequence>
<gene>
    <name evidence="2" type="ORF">BE21_02045</name>
</gene>
<feature type="region of interest" description="Disordered" evidence="1">
    <location>
        <begin position="1"/>
        <end position="39"/>
    </location>
</feature>
<organism evidence="2 3">
    <name type="scientific">Sorangium cellulosum</name>
    <name type="common">Polyangium cellulosum</name>
    <dbReference type="NCBI Taxonomy" id="56"/>
    <lineage>
        <taxon>Bacteria</taxon>
        <taxon>Pseudomonadati</taxon>
        <taxon>Myxococcota</taxon>
        <taxon>Polyangia</taxon>
        <taxon>Polyangiales</taxon>
        <taxon>Polyangiaceae</taxon>
        <taxon>Sorangium</taxon>
    </lineage>
</organism>
<dbReference type="EMBL" id="JEME01001071">
    <property type="protein sequence ID" value="KYG08179.1"/>
    <property type="molecule type" value="Genomic_DNA"/>
</dbReference>
<dbReference type="AlphaFoldDB" id="A0A150TTZ7"/>